<feature type="region of interest" description="Disordered" evidence="1">
    <location>
        <begin position="43"/>
        <end position="65"/>
    </location>
</feature>
<accession>A0A4Z2FG70</accession>
<feature type="compositionally biased region" description="Basic and acidic residues" evidence="1">
    <location>
        <begin position="14"/>
        <end position="24"/>
    </location>
</feature>
<gene>
    <name evidence="2" type="ORF">EYF80_049637</name>
</gene>
<organism evidence="2 3">
    <name type="scientific">Liparis tanakae</name>
    <name type="common">Tanaka's snailfish</name>
    <dbReference type="NCBI Taxonomy" id="230148"/>
    <lineage>
        <taxon>Eukaryota</taxon>
        <taxon>Metazoa</taxon>
        <taxon>Chordata</taxon>
        <taxon>Craniata</taxon>
        <taxon>Vertebrata</taxon>
        <taxon>Euteleostomi</taxon>
        <taxon>Actinopterygii</taxon>
        <taxon>Neopterygii</taxon>
        <taxon>Teleostei</taxon>
        <taxon>Neoteleostei</taxon>
        <taxon>Acanthomorphata</taxon>
        <taxon>Eupercaria</taxon>
        <taxon>Perciformes</taxon>
        <taxon>Cottioidei</taxon>
        <taxon>Cottales</taxon>
        <taxon>Liparidae</taxon>
        <taxon>Liparis</taxon>
    </lineage>
</organism>
<reference evidence="2 3" key="1">
    <citation type="submission" date="2019-03" db="EMBL/GenBank/DDBJ databases">
        <title>First draft genome of Liparis tanakae, snailfish: a comprehensive survey of snailfish specific genes.</title>
        <authorList>
            <person name="Kim W."/>
            <person name="Song I."/>
            <person name="Jeong J.-H."/>
            <person name="Kim D."/>
            <person name="Kim S."/>
            <person name="Ryu S."/>
            <person name="Song J.Y."/>
            <person name="Lee S.K."/>
        </authorList>
    </citation>
    <scope>NUCLEOTIDE SEQUENCE [LARGE SCALE GENOMIC DNA]</scope>
    <source>
        <tissue evidence="2">Muscle</tissue>
    </source>
</reference>
<protein>
    <submittedName>
        <fullName evidence="2">Uncharacterized protein</fullName>
    </submittedName>
</protein>
<comment type="caution">
    <text evidence="2">The sequence shown here is derived from an EMBL/GenBank/DDBJ whole genome shotgun (WGS) entry which is preliminary data.</text>
</comment>
<dbReference type="Proteomes" id="UP000314294">
    <property type="component" value="Unassembled WGS sequence"/>
</dbReference>
<keyword evidence="3" id="KW-1185">Reference proteome</keyword>
<dbReference type="EMBL" id="SRLO01001210">
    <property type="protein sequence ID" value="TNN40199.1"/>
    <property type="molecule type" value="Genomic_DNA"/>
</dbReference>
<evidence type="ECO:0000313" key="3">
    <source>
        <dbReference type="Proteomes" id="UP000314294"/>
    </source>
</evidence>
<sequence>MPSASGAQPAGVYRRVDPRCRGTKDTAAGAACSLTPLEYVRQMTESHPGLEAKGKRRNRSTTPPR</sequence>
<name>A0A4Z2FG70_9TELE</name>
<dbReference type="AlphaFoldDB" id="A0A4Z2FG70"/>
<evidence type="ECO:0000313" key="2">
    <source>
        <dbReference type="EMBL" id="TNN40199.1"/>
    </source>
</evidence>
<proteinExistence type="predicted"/>
<feature type="region of interest" description="Disordered" evidence="1">
    <location>
        <begin position="1"/>
        <end position="27"/>
    </location>
</feature>
<evidence type="ECO:0000256" key="1">
    <source>
        <dbReference type="SAM" id="MobiDB-lite"/>
    </source>
</evidence>